<dbReference type="PANTHER" id="PTHR33886:SF9">
    <property type="entry name" value="UNSATURATED RHAMNOGALACTURONAN HYDROLASE (EUROFUNG)"/>
    <property type="match status" value="1"/>
</dbReference>
<feature type="region of interest" description="Disordered" evidence="2">
    <location>
        <begin position="482"/>
        <end position="516"/>
    </location>
</feature>
<dbReference type="OrthoDB" id="540611at2759"/>
<dbReference type="Gene3D" id="1.50.10.10">
    <property type="match status" value="1"/>
</dbReference>
<gene>
    <name evidence="3" type="ORF">GMOD_00002944</name>
</gene>
<evidence type="ECO:0000256" key="2">
    <source>
        <dbReference type="SAM" id="MobiDB-lite"/>
    </source>
</evidence>
<keyword evidence="1 3" id="KW-0378">Hydrolase</keyword>
<dbReference type="EMBL" id="KE747817">
    <property type="protein sequence ID" value="RMZ69038.1"/>
    <property type="molecule type" value="Genomic_DNA"/>
</dbReference>
<proteinExistence type="predicted"/>
<dbReference type="Proteomes" id="UP000265663">
    <property type="component" value="Unassembled WGS sequence"/>
</dbReference>
<dbReference type="InterPro" id="IPR010905">
    <property type="entry name" value="Glyco_hydro_88"/>
</dbReference>
<protein>
    <submittedName>
        <fullName evidence="3">Cell wall glycosyl hydrolase</fullName>
    </submittedName>
</protein>
<dbReference type="InterPro" id="IPR052043">
    <property type="entry name" value="PolySaccharide_Degr_Enz"/>
</dbReference>
<name>A0A3M7M3K8_9PLEO</name>
<evidence type="ECO:0000256" key="1">
    <source>
        <dbReference type="ARBA" id="ARBA00022801"/>
    </source>
</evidence>
<organism evidence="3 4">
    <name type="scientific">Pyrenophora seminiperda CCB06</name>
    <dbReference type="NCBI Taxonomy" id="1302712"/>
    <lineage>
        <taxon>Eukaryota</taxon>
        <taxon>Fungi</taxon>
        <taxon>Dikarya</taxon>
        <taxon>Ascomycota</taxon>
        <taxon>Pezizomycotina</taxon>
        <taxon>Dothideomycetes</taxon>
        <taxon>Pleosporomycetidae</taxon>
        <taxon>Pleosporales</taxon>
        <taxon>Pleosporineae</taxon>
        <taxon>Pleosporaceae</taxon>
        <taxon>Pyrenophora</taxon>
    </lineage>
</organism>
<feature type="compositionally biased region" description="Polar residues" evidence="2">
    <location>
        <begin position="491"/>
        <end position="509"/>
    </location>
</feature>
<dbReference type="InterPro" id="IPR012341">
    <property type="entry name" value="6hp_glycosidase-like_sf"/>
</dbReference>
<reference evidence="3 4" key="1">
    <citation type="journal article" date="2014" name="PLoS ONE">
        <title>De novo Genome Assembly of the Fungal Plant Pathogen Pyrenophora semeniperda.</title>
        <authorList>
            <person name="Soliai M.M."/>
            <person name="Meyer S.E."/>
            <person name="Udall J.A."/>
            <person name="Elzinga D.E."/>
            <person name="Hermansen R.A."/>
            <person name="Bodily P.M."/>
            <person name="Hart A.A."/>
            <person name="Coleman C.E."/>
        </authorList>
    </citation>
    <scope>NUCLEOTIDE SEQUENCE [LARGE SCALE GENOMIC DNA]</scope>
    <source>
        <strain evidence="3 4">CCB06</strain>
        <tissue evidence="3">Mycelium</tissue>
    </source>
</reference>
<accession>A0A3M7M3K8</accession>
<dbReference type="SUPFAM" id="SSF48208">
    <property type="entry name" value="Six-hairpin glycosidases"/>
    <property type="match status" value="1"/>
</dbReference>
<keyword evidence="4" id="KW-1185">Reference proteome</keyword>
<dbReference type="AlphaFoldDB" id="A0A3M7M3K8"/>
<dbReference type="PANTHER" id="PTHR33886">
    <property type="entry name" value="UNSATURATED RHAMNOGALACTURONAN HYDROLASE (EUROFUNG)"/>
    <property type="match status" value="1"/>
</dbReference>
<dbReference type="GO" id="GO:0016787">
    <property type="term" value="F:hydrolase activity"/>
    <property type="evidence" value="ECO:0007669"/>
    <property type="project" value="UniProtKB-KW"/>
</dbReference>
<dbReference type="InterPro" id="IPR008928">
    <property type="entry name" value="6-hairpin_glycosidase_sf"/>
</dbReference>
<sequence>MVYLEYLAMATNHRKVMGTTPGFSDPSRSTTFRYCPTFFFAMHLPTLSLVLAGTAFATKNSTRPYSTWMANSFRSKNQTIDNHYVSAVIHEGYAKAAMAQNDTELASFASGEVSSIVSADGTLQGWNSTFYTLDDIRIGNNLLHVWNSEGRKDEKYVIAAKGLREQLDRWPRTPEGGFWHRAPTYENQMWLDGLYMADTFYATYTSYFEPDNTTAWNDIELQFDQIEEHCRNKTSNLLKHGFSSDKSTVWADPVTGASPYVWDRALGWYFVALVEVLEVWPKTHAGYSKLLNYYTTLACGIKNVQDTSGGWWLLMDEQLAGLAGNYIESSATALFTYSYLKGVRLGLLEKAYQDTAVKAWDLLLDEFIQYEKNGTLSFTGTVTVGSLKGDASYEYYTTVPLLVNDGKGAGPFMYAASEIELAGLDISRQPQPTMSLVSSAASPSATNPSCSTADFTQFPSKDVFCAVGSVAGIFCSGNNTARATGKPSGSGVASKTGASATKTGANSPAKTGAASALSAPEGVSKAGLGMLAMLVVSAFAGALL</sequence>
<evidence type="ECO:0000313" key="3">
    <source>
        <dbReference type="EMBL" id="RMZ69038.1"/>
    </source>
</evidence>
<dbReference type="Pfam" id="PF07470">
    <property type="entry name" value="Glyco_hydro_88"/>
    <property type="match status" value="1"/>
</dbReference>
<dbReference type="GO" id="GO:0005975">
    <property type="term" value="P:carbohydrate metabolic process"/>
    <property type="evidence" value="ECO:0007669"/>
    <property type="project" value="InterPro"/>
</dbReference>
<evidence type="ECO:0000313" key="4">
    <source>
        <dbReference type="Proteomes" id="UP000265663"/>
    </source>
</evidence>